<evidence type="ECO:0000313" key="11">
    <source>
        <dbReference type="EMBL" id="WVZ95862.1"/>
    </source>
</evidence>
<dbReference type="GO" id="GO:0005546">
    <property type="term" value="F:phosphatidylinositol-4,5-bisphosphate binding"/>
    <property type="evidence" value="ECO:0007669"/>
    <property type="project" value="TreeGrafter"/>
</dbReference>
<evidence type="ECO:0000256" key="6">
    <source>
        <dbReference type="ARBA" id="ARBA00023136"/>
    </source>
</evidence>
<dbReference type="CDD" id="cd16987">
    <property type="entry name" value="ANTH_N_AP180_plant"/>
    <property type="match status" value="1"/>
</dbReference>
<dbReference type="FunFam" id="1.20.58.150:FF:000005">
    <property type="entry name" value="putative clathrin assembly protein At2g25430"/>
    <property type="match status" value="1"/>
</dbReference>
<dbReference type="InterPro" id="IPR013809">
    <property type="entry name" value="ENTH"/>
</dbReference>
<dbReference type="InterPro" id="IPR008942">
    <property type="entry name" value="ENTH_VHS"/>
</dbReference>
<evidence type="ECO:0000256" key="2">
    <source>
        <dbReference type="ARBA" id="ARBA00004555"/>
    </source>
</evidence>
<comment type="subcellular location">
    <subcellularLocation>
        <location evidence="1">Cytoplasmic vesicle</location>
        <location evidence="1">Clathrin-coated vesicle</location>
    </subcellularLocation>
    <subcellularLocation>
        <location evidence="2">Golgi apparatus</location>
    </subcellularLocation>
    <subcellularLocation>
        <location evidence="3">Membrane</location>
        <location evidence="3">Clathrin-coated pit</location>
    </subcellularLocation>
</comment>
<dbReference type="AlphaFoldDB" id="A0AAQ3XGP1"/>
<dbReference type="GO" id="GO:0048268">
    <property type="term" value="P:clathrin coat assembly"/>
    <property type="evidence" value="ECO:0007669"/>
    <property type="project" value="InterPro"/>
</dbReference>
<dbReference type="InterPro" id="IPR011417">
    <property type="entry name" value="ANTH_dom"/>
</dbReference>
<evidence type="ECO:0000256" key="7">
    <source>
        <dbReference type="ARBA" id="ARBA00023176"/>
    </source>
</evidence>
<dbReference type="Gene3D" id="1.25.40.90">
    <property type="match status" value="1"/>
</dbReference>
<dbReference type="GO" id="GO:0005545">
    <property type="term" value="F:1-phosphatidylinositol binding"/>
    <property type="evidence" value="ECO:0007669"/>
    <property type="project" value="InterPro"/>
</dbReference>
<gene>
    <name evidence="11" type="ORF">U9M48_041573</name>
</gene>
<dbReference type="PANTHER" id="PTHR22951:SF23">
    <property type="entry name" value="OS05G0112101 PROTEIN"/>
    <property type="match status" value="1"/>
</dbReference>
<dbReference type="FunFam" id="1.25.40.90:FF:000054">
    <property type="entry name" value="Putative clathrin assembly protein"/>
    <property type="match status" value="1"/>
</dbReference>
<accession>A0AAQ3XGP1</accession>
<dbReference type="GO" id="GO:0030136">
    <property type="term" value="C:clathrin-coated vesicle"/>
    <property type="evidence" value="ECO:0007669"/>
    <property type="project" value="UniProtKB-SubCell"/>
</dbReference>
<dbReference type="SUPFAM" id="SSF48464">
    <property type="entry name" value="ENTH/VHS domain"/>
    <property type="match status" value="1"/>
</dbReference>
<evidence type="ECO:0000259" key="10">
    <source>
        <dbReference type="PROSITE" id="PS50942"/>
    </source>
</evidence>
<protein>
    <recommendedName>
        <fullName evidence="10">ENTH domain-containing protein</fullName>
    </recommendedName>
</protein>
<feature type="domain" description="ENTH" evidence="10">
    <location>
        <begin position="21"/>
        <end position="178"/>
    </location>
</feature>
<evidence type="ECO:0000256" key="5">
    <source>
        <dbReference type="ARBA" id="ARBA00023034"/>
    </source>
</evidence>
<evidence type="ECO:0000256" key="9">
    <source>
        <dbReference type="SAM" id="MobiDB-lite"/>
    </source>
</evidence>
<evidence type="ECO:0000256" key="1">
    <source>
        <dbReference type="ARBA" id="ARBA00004132"/>
    </source>
</evidence>
<dbReference type="Gene3D" id="1.20.58.150">
    <property type="entry name" value="ANTH domain"/>
    <property type="match status" value="1"/>
</dbReference>
<dbReference type="GO" id="GO:0006900">
    <property type="term" value="P:vesicle budding from membrane"/>
    <property type="evidence" value="ECO:0007669"/>
    <property type="project" value="TreeGrafter"/>
</dbReference>
<dbReference type="InterPro" id="IPR014712">
    <property type="entry name" value="ANTH_dom_sf"/>
</dbReference>
<dbReference type="Proteomes" id="UP001341281">
    <property type="component" value="Chromosome 10"/>
</dbReference>
<dbReference type="Pfam" id="PF07651">
    <property type="entry name" value="ANTH"/>
    <property type="match status" value="1"/>
</dbReference>
<feature type="region of interest" description="Disordered" evidence="9">
    <location>
        <begin position="343"/>
        <end position="391"/>
    </location>
</feature>
<organism evidence="11 12">
    <name type="scientific">Paspalum notatum var. saurae</name>
    <dbReference type="NCBI Taxonomy" id="547442"/>
    <lineage>
        <taxon>Eukaryota</taxon>
        <taxon>Viridiplantae</taxon>
        <taxon>Streptophyta</taxon>
        <taxon>Embryophyta</taxon>
        <taxon>Tracheophyta</taxon>
        <taxon>Spermatophyta</taxon>
        <taxon>Magnoliopsida</taxon>
        <taxon>Liliopsida</taxon>
        <taxon>Poales</taxon>
        <taxon>Poaceae</taxon>
        <taxon>PACMAD clade</taxon>
        <taxon>Panicoideae</taxon>
        <taxon>Andropogonodae</taxon>
        <taxon>Paspaleae</taxon>
        <taxon>Paspalinae</taxon>
        <taxon>Paspalum</taxon>
    </lineage>
</organism>
<keyword evidence="7" id="KW-0168">Coated pit</keyword>
<evidence type="ECO:0000313" key="12">
    <source>
        <dbReference type="Proteomes" id="UP001341281"/>
    </source>
</evidence>
<keyword evidence="12" id="KW-1185">Reference proteome</keyword>
<keyword evidence="4" id="KW-0254">Endocytosis</keyword>
<dbReference type="InterPro" id="IPR048050">
    <property type="entry name" value="ANTH_N_plant"/>
</dbReference>
<dbReference type="GO" id="GO:0005794">
    <property type="term" value="C:Golgi apparatus"/>
    <property type="evidence" value="ECO:0007669"/>
    <property type="project" value="UniProtKB-SubCell"/>
</dbReference>
<dbReference type="SUPFAM" id="SSF89009">
    <property type="entry name" value="GAT-like domain"/>
    <property type="match status" value="1"/>
</dbReference>
<evidence type="ECO:0000256" key="3">
    <source>
        <dbReference type="ARBA" id="ARBA00004600"/>
    </source>
</evidence>
<dbReference type="GO" id="GO:0005905">
    <property type="term" value="C:clathrin-coated pit"/>
    <property type="evidence" value="ECO:0007669"/>
    <property type="project" value="UniProtKB-SubCell"/>
</dbReference>
<dbReference type="InterPro" id="IPR045192">
    <property type="entry name" value="AP180-like"/>
</dbReference>
<dbReference type="GO" id="GO:0032050">
    <property type="term" value="F:clathrin heavy chain binding"/>
    <property type="evidence" value="ECO:0007669"/>
    <property type="project" value="TreeGrafter"/>
</dbReference>
<sequence length="625" mass="66500">MSIRKALGAVKDQATIGLARVSGAVAPDLDVAIVRATSHDDAPPDERHVLDVLRLAASPANSQRACVASLARRLARTRDYVVAAKCLALLHRLAFFAAHSQSYATAVEGDAAADPRLLRELLRPATSGRRAGEPPLALLLDFRDDAHPASWDHSAFVRAYALYLYDRVRFLVSLLPPAVVVLAGAPDPALPPAAPVPLLPALRDMDSPDKLLARARQLRHLLDRVLLCRPAGAAGSSRVLLAALRPLLADASRLYADFARVLAALRDRFFDDMGYPDCVNTFETYVAAARQLDDLAAFFAWCDAAGVARQDSDVFSDVQRVDEALLGTMEQFLRERGRAARNSAAVVHDHDDARDDDGEHADMSGGVRALPAPPDQRTTHSSAEADPGRSVTANAAAADLVDLREPVATAAEQENKLALALFSAPPPATTAGAGTTMSTWVAFDDAPEQRGAEAASAWQKAAAEPGKADWELALVETASTLSRHESFLGGGMDALLLGGMYDHGAVRRQVAARAAAGGSASSVAVLPPSAPMLMLPAPDGTAQQAAWGDPFAASLAVPPPSYVQMADMERKRQLLEQEQHMWAQYRHGGMQGQPAGFNAAAVAMPVPMPMPVAYYNYNQVAGGYY</sequence>
<dbReference type="GO" id="GO:0000149">
    <property type="term" value="F:SNARE binding"/>
    <property type="evidence" value="ECO:0007669"/>
    <property type="project" value="TreeGrafter"/>
</dbReference>
<evidence type="ECO:0000256" key="4">
    <source>
        <dbReference type="ARBA" id="ARBA00022583"/>
    </source>
</evidence>
<proteinExistence type="predicted"/>
<reference evidence="11 12" key="1">
    <citation type="submission" date="2024-02" db="EMBL/GenBank/DDBJ databases">
        <title>High-quality chromosome-scale genome assembly of Pensacola bahiagrass (Paspalum notatum Flugge var. saurae).</title>
        <authorList>
            <person name="Vega J.M."/>
            <person name="Podio M."/>
            <person name="Orjuela J."/>
            <person name="Siena L.A."/>
            <person name="Pessino S.C."/>
            <person name="Combes M.C."/>
            <person name="Mariac C."/>
            <person name="Albertini E."/>
            <person name="Pupilli F."/>
            <person name="Ortiz J.P.A."/>
            <person name="Leblanc O."/>
        </authorList>
    </citation>
    <scope>NUCLEOTIDE SEQUENCE [LARGE SCALE GENOMIC DNA]</scope>
    <source>
        <strain evidence="11">R1</strain>
        <tissue evidence="11">Leaf</tissue>
    </source>
</reference>
<keyword evidence="8" id="KW-0968">Cytoplasmic vesicle</keyword>
<keyword evidence="6" id="KW-0472">Membrane</keyword>
<dbReference type="PANTHER" id="PTHR22951">
    <property type="entry name" value="CLATHRIN ASSEMBLY PROTEIN"/>
    <property type="match status" value="1"/>
</dbReference>
<dbReference type="PROSITE" id="PS50942">
    <property type="entry name" value="ENTH"/>
    <property type="match status" value="1"/>
</dbReference>
<evidence type="ECO:0000256" key="8">
    <source>
        <dbReference type="ARBA" id="ARBA00023329"/>
    </source>
</evidence>
<dbReference type="EMBL" id="CP144754">
    <property type="protein sequence ID" value="WVZ95862.1"/>
    <property type="molecule type" value="Genomic_DNA"/>
</dbReference>
<name>A0AAQ3XGP1_PASNO</name>
<dbReference type="SMART" id="SM00273">
    <property type="entry name" value="ENTH"/>
    <property type="match status" value="1"/>
</dbReference>
<keyword evidence="5" id="KW-0333">Golgi apparatus</keyword>
<dbReference type="GO" id="GO:0072583">
    <property type="term" value="P:clathrin-dependent endocytosis"/>
    <property type="evidence" value="ECO:0007669"/>
    <property type="project" value="InterPro"/>
</dbReference>